<dbReference type="Proteomes" id="UP000199063">
    <property type="component" value="Unassembled WGS sequence"/>
</dbReference>
<dbReference type="InterPro" id="IPR038354">
    <property type="entry name" value="VKOR_sf"/>
</dbReference>
<feature type="transmembrane region" description="Helical" evidence="11">
    <location>
        <begin position="117"/>
        <end position="135"/>
    </location>
</feature>
<evidence type="ECO:0000313" key="13">
    <source>
        <dbReference type="EMBL" id="SDM29104.1"/>
    </source>
</evidence>
<evidence type="ECO:0000256" key="3">
    <source>
        <dbReference type="ARBA" id="ARBA00022692"/>
    </source>
</evidence>
<keyword evidence="7 11" id="KW-0472">Membrane</keyword>
<feature type="transmembrane region" description="Helical" evidence="11">
    <location>
        <begin position="274"/>
        <end position="295"/>
    </location>
</feature>
<keyword evidence="6" id="KW-0560">Oxidoreductase</keyword>
<organism evidence="13 14">
    <name type="scientific">Streptomyces wuyuanensis</name>
    <dbReference type="NCBI Taxonomy" id="1196353"/>
    <lineage>
        <taxon>Bacteria</taxon>
        <taxon>Bacillati</taxon>
        <taxon>Actinomycetota</taxon>
        <taxon>Actinomycetes</taxon>
        <taxon>Kitasatosporales</taxon>
        <taxon>Streptomycetaceae</taxon>
        <taxon>Streptomyces</taxon>
    </lineage>
</organism>
<dbReference type="GO" id="GO:0048038">
    <property type="term" value="F:quinone binding"/>
    <property type="evidence" value="ECO:0007669"/>
    <property type="project" value="UniProtKB-KW"/>
</dbReference>
<dbReference type="PANTHER" id="PTHR34573:SF1">
    <property type="entry name" value="VITAMIN K EPOXIDE REDUCTASE DOMAIN-CONTAINING PROTEIN"/>
    <property type="match status" value="1"/>
</dbReference>
<dbReference type="STRING" id="1196353.SAMN05444921_106106"/>
<dbReference type="InterPro" id="IPR012932">
    <property type="entry name" value="VKOR"/>
</dbReference>
<evidence type="ECO:0000256" key="6">
    <source>
        <dbReference type="ARBA" id="ARBA00023002"/>
    </source>
</evidence>
<dbReference type="EMBL" id="FNHI01000006">
    <property type="protein sequence ID" value="SDM29104.1"/>
    <property type="molecule type" value="Genomic_DNA"/>
</dbReference>
<evidence type="ECO:0000256" key="2">
    <source>
        <dbReference type="ARBA" id="ARBA00006214"/>
    </source>
</evidence>
<keyword evidence="8" id="KW-1015">Disulfide bond</keyword>
<feature type="transmembrane region" description="Helical" evidence="11">
    <location>
        <begin position="230"/>
        <end position="253"/>
    </location>
</feature>
<reference evidence="14" key="1">
    <citation type="submission" date="2016-10" db="EMBL/GenBank/DDBJ databases">
        <authorList>
            <person name="Varghese N."/>
            <person name="Submissions S."/>
        </authorList>
    </citation>
    <scope>NUCLEOTIDE SEQUENCE [LARGE SCALE GENOMIC DNA]</scope>
    <source>
        <strain evidence="14">CGMCC 4.7042</strain>
    </source>
</reference>
<feature type="transmembrane region" description="Helical" evidence="11">
    <location>
        <begin position="178"/>
        <end position="196"/>
    </location>
</feature>
<evidence type="ECO:0000256" key="9">
    <source>
        <dbReference type="ARBA" id="ARBA00023284"/>
    </source>
</evidence>
<keyword evidence="5 11" id="KW-1133">Transmembrane helix</keyword>
<accession>A0A1G9S110</accession>
<dbReference type="GO" id="GO:0016020">
    <property type="term" value="C:membrane"/>
    <property type="evidence" value="ECO:0007669"/>
    <property type="project" value="UniProtKB-SubCell"/>
</dbReference>
<keyword evidence="3 11" id="KW-0812">Transmembrane</keyword>
<dbReference type="CDD" id="cd12922">
    <property type="entry name" value="VKOR_5"/>
    <property type="match status" value="1"/>
</dbReference>
<comment type="subcellular location">
    <subcellularLocation>
        <location evidence="1">Membrane</location>
        <topology evidence="1">Multi-pass membrane protein</topology>
    </subcellularLocation>
</comment>
<dbReference type="PANTHER" id="PTHR34573">
    <property type="entry name" value="VKC DOMAIN-CONTAINING PROTEIN"/>
    <property type="match status" value="1"/>
</dbReference>
<dbReference type="AlphaFoldDB" id="A0A1G9S110"/>
<keyword evidence="4" id="KW-0874">Quinone</keyword>
<evidence type="ECO:0000256" key="10">
    <source>
        <dbReference type="SAM" id="MobiDB-lite"/>
    </source>
</evidence>
<evidence type="ECO:0000256" key="11">
    <source>
        <dbReference type="SAM" id="Phobius"/>
    </source>
</evidence>
<proteinExistence type="inferred from homology"/>
<feature type="region of interest" description="Disordered" evidence="10">
    <location>
        <begin position="1"/>
        <end position="25"/>
    </location>
</feature>
<evidence type="ECO:0000256" key="8">
    <source>
        <dbReference type="ARBA" id="ARBA00023157"/>
    </source>
</evidence>
<evidence type="ECO:0000256" key="1">
    <source>
        <dbReference type="ARBA" id="ARBA00004141"/>
    </source>
</evidence>
<feature type="domain" description="Vitamin K epoxide reductase" evidence="12">
    <location>
        <begin position="114"/>
        <end position="255"/>
    </location>
</feature>
<dbReference type="Pfam" id="PF07884">
    <property type="entry name" value="VKOR"/>
    <property type="match status" value="1"/>
</dbReference>
<sequence length="300" mass="32673">MRARPGCPGEPESYSGAHGGGRRRVRKRQLHGGLLSQGVEDTRDVSPDLTIRRVERGRDYCVCASAQVTEGRGIGRTDPAGEEVRRDMGTRAKTRVPRPVTAPDDAPAAEVGASRGFALMLVVTGAAGLLASWVITLDKFRLLEDPGFTPGCSLNPVVSCGSIMKSEQAAVFGFPNPMLGLVSYAVVVAVGAGLLAGARYRRWFWLALNAGALFGVAFCTWLQFQSLYRIGALCLWCCLAWVATIVLFCRVTRHTVEHRMLPAPAGLRDGLREFGWLPPIAWTGIIGMLVLTRWWDFWTG</sequence>
<dbReference type="Gene3D" id="1.20.1440.130">
    <property type="entry name" value="VKOR domain"/>
    <property type="match status" value="1"/>
</dbReference>
<evidence type="ECO:0000256" key="4">
    <source>
        <dbReference type="ARBA" id="ARBA00022719"/>
    </source>
</evidence>
<protein>
    <submittedName>
        <fullName evidence="13">Uncharacterized membrane protein</fullName>
    </submittedName>
</protein>
<dbReference type="SMART" id="SM00756">
    <property type="entry name" value="VKc"/>
    <property type="match status" value="1"/>
</dbReference>
<comment type="similarity">
    <text evidence="2">Belongs to the VKOR family.</text>
</comment>
<evidence type="ECO:0000256" key="7">
    <source>
        <dbReference type="ARBA" id="ARBA00023136"/>
    </source>
</evidence>
<feature type="transmembrane region" description="Helical" evidence="11">
    <location>
        <begin position="203"/>
        <end position="224"/>
    </location>
</feature>
<keyword evidence="9" id="KW-0676">Redox-active center</keyword>
<evidence type="ECO:0000313" key="14">
    <source>
        <dbReference type="Proteomes" id="UP000199063"/>
    </source>
</evidence>
<gene>
    <name evidence="13" type="ORF">SAMN05444921_106106</name>
</gene>
<keyword evidence="14" id="KW-1185">Reference proteome</keyword>
<name>A0A1G9S110_9ACTN</name>
<dbReference type="GO" id="GO:0016491">
    <property type="term" value="F:oxidoreductase activity"/>
    <property type="evidence" value="ECO:0007669"/>
    <property type="project" value="UniProtKB-KW"/>
</dbReference>
<evidence type="ECO:0000259" key="12">
    <source>
        <dbReference type="SMART" id="SM00756"/>
    </source>
</evidence>
<dbReference type="InterPro" id="IPR041714">
    <property type="entry name" value="VKOR_Actinobacteria"/>
</dbReference>
<evidence type="ECO:0000256" key="5">
    <source>
        <dbReference type="ARBA" id="ARBA00022989"/>
    </source>
</evidence>